<proteinExistence type="predicted"/>
<dbReference type="Pfam" id="PF05954">
    <property type="entry name" value="Phage_GPD"/>
    <property type="match status" value="1"/>
</dbReference>
<dbReference type="KEGG" id="ovb:NB640_08355"/>
<dbReference type="RefSeq" id="WP_269308273.1">
    <property type="nucleotide sequence ID" value="NZ_CP098242.1"/>
</dbReference>
<gene>
    <name evidence="1" type="ORF">NB640_08355</name>
</gene>
<sequence>MATPFSFVDESRNLQAVPDELSTPPIKETPVKPSYRLVANNQDITDLIRDRFISLRYTDAVGFESDVLEIELSDHIEAEPIELPPTGAELQLYLGYDDVADLKGIFIVDELNLGRGTSRPGRMAIRARATPFDRSKGGKSTLQSQKRRIWKKGTRIGDMVATIATEHGMEYAVSASLLKVPLPTIDQSNESDINLLLRIGKKYDALVKPSGGKLIFAKRGEMKTLGGEQLPPVPLIEKDVSSWDVTLTMRDSAGLVVATWHIPKSARKHQIKVGTGEPVHRIKQLFQTEEAALAAAKAEYAKRQREGTKLTFEMTGRGDVIAEAPLQLSQWRQDVPTDWIISSVDHNLDPAGGWTMSIQAELPDDPATAKVETVTVPKKVRS</sequence>
<dbReference type="AlphaFoldDB" id="A0A9E9LXG8"/>
<name>A0A9E9LXG8_9BURK</name>
<evidence type="ECO:0000313" key="1">
    <source>
        <dbReference type="EMBL" id="WAW09277.1"/>
    </source>
</evidence>
<dbReference type="EMBL" id="CP098242">
    <property type="protein sequence ID" value="WAW09277.1"/>
    <property type="molecule type" value="Genomic_DNA"/>
</dbReference>
<evidence type="ECO:0000313" key="2">
    <source>
        <dbReference type="Proteomes" id="UP001156215"/>
    </source>
</evidence>
<keyword evidence="2" id="KW-1185">Reference proteome</keyword>
<organism evidence="1 2">
    <name type="scientific">Oxalobacter vibrioformis</name>
    <dbReference type="NCBI Taxonomy" id="933080"/>
    <lineage>
        <taxon>Bacteria</taxon>
        <taxon>Pseudomonadati</taxon>
        <taxon>Pseudomonadota</taxon>
        <taxon>Betaproteobacteria</taxon>
        <taxon>Burkholderiales</taxon>
        <taxon>Oxalobacteraceae</taxon>
        <taxon>Oxalobacter</taxon>
    </lineage>
</organism>
<reference evidence="1" key="1">
    <citation type="journal article" date="2022" name="Front. Microbiol.">
        <title>New perspectives on an old grouping: The genomic and phenotypic variability of Oxalobacter formigenes and the implications for calcium oxalate stone prevention.</title>
        <authorList>
            <person name="Chmiel J.A."/>
            <person name="Carr C."/>
            <person name="Stuivenberg G.A."/>
            <person name="Venema R."/>
            <person name="Chanyi R.M."/>
            <person name="Al K.F."/>
            <person name="Giguere D."/>
            <person name="Say H."/>
            <person name="Akouris P.P."/>
            <person name="Dominguez Romero S.A."/>
            <person name="Kwong A."/>
            <person name="Tai V."/>
            <person name="Koval S.F."/>
            <person name="Razvi H."/>
            <person name="Bjazevic J."/>
            <person name="Burton J.P."/>
        </authorList>
    </citation>
    <scope>NUCLEOTIDE SEQUENCE</scope>
    <source>
        <strain evidence="1">WoOx3</strain>
    </source>
</reference>
<dbReference type="Proteomes" id="UP001156215">
    <property type="component" value="Chromosome"/>
</dbReference>
<dbReference type="SUPFAM" id="SSF69279">
    <property type="entry name" value="Phage tail proteins"/>
    <property type="match status" value="1"/>
</dbReference>
<protein>
    <submittedName>
        <fullName evidence="1">Contractile injection system protein, VgrG/Pvc8 family</fullName>
    </submittedName>
</protein>
<accession>A0A9E9LXG8</accession>